<dbReference type="RefSeq" id="XP_009030039.1">
    <property type="nucleotide sequence ID" value="XM_009031791.1"/>
</dbReference>
<dbReference type="AlphaFoldDB" id="T1FHM2"/>
<gene>
    <name evidence="3" type="primary">20208321</name>
    <name evidence="2" type="ORF">HELRODRAFT_182033</name>
</gene>
<dbReference type="KEGG" id="hro:HELRODRAFT_182033"/>
<keyword evidence="1" id="KW-0812">Transmembrane</keyword>
<keyword evidence="1" id="KW-1133">Transmembrane helix</keyword>
<organism evidence="3 4">
    <name type="scientific">Helobdella robusta</name>
    <name type="common">Californian leech</name>
    <dbReference type="NCBI Taxonomy" id="6412"/>
    <lineage>
        <taxon>Eukaryota</taxon>
        <taxon>Metazoa</taxon>
        <taxon>Spiralia</taxon>
        <taxon>Lophotrochozoa</taxon>
        <taxon>Annelida</taxon>
        <taxon>Clitellata</taxon>
        <taxon>Hirudinea</taxon>
        <taxon>Rhynchobdellida</taxon>
        <taxon>Glossiphoniidae</taxon>
        <taxon>Helobdella</taxon>
    </lineage>
</organism>
<evidence type="ECO:0000313" key="4">
    <source>
        <dbReference type="Proteomes" id="UP000015101"/>
    </source>
</evidence>
<reference evidence="4" key="1">
    <citation type="submission" date="2012-12" db="EMBL/GenBank/DDBJ databases">
        <authorList>
            <person name="Hellsten U."/>
            <person name="Grimwood J."/>
            <person name="Chapman J.A."/>
            <person name="Shapiro H."/>
            <person name="Aerts A."/>
            <person name="Otillar R.P."/>
            <person name="Terry A.Y."/>
            <person name="Boore J.L."/>
            <person name="Simakov O."/>
            <person name="Marletaz F."/>
            <person name="Cho S.-J."/>
            <person name="Edsinger-Gonzales E."/>
            <person name="Havlak P."/>
            <person name="Kuo D.-H."/>
            <person name="Larsson T."/>
            <person name="Lv J."/>
            <person name="Arendt D."/>
            <person name="Savage R."/>
            <person name="Osoegawa K."/>
            <person name="de Jong P."/>
            <person name="Lindberg D.R."/>
            <person name="Seaver E.C."/>
            <person name="Weisblat D.A."/>
            <person name="Putnam N.H."/>
            <person name="Grigoriev I.V."/>
            <person name="Rokhsar D.S."/>
        </authorList>
    </citation>
    <scope>NUCLEOTIDE SEQUENCE</scope>
</reference>
<proteinExistence type="predicted"/>
<sequence length="147" mass="16705">MNITVHICQRLACTKHNNSVTQRFYVSKNNETDKRSFETRQNFIFFRQPGSYQVSCQMVNIGNMESLWIFNGSVLVHGAADQPPPKYDLLKLVFFLIVPVLIFLVVYITVVIFYIARSVKKKKIKFSANAPASVSTSAQHAVDKTIS</sequence>
<reference evidence="2 4" key="2">
    <citation type="journal article" date="2013" name="Nature">
        <title>Insights into bilaterian evolution from three spiralian genomes.</title>
        <authorList>
            <person name="Simakov O."/>
            <person name="Marletaz F."/>
            <person name="Cho S.J."/>
            <person name="Edsinger-Gonzales E."/>
            <person name="Havlak P."/>
            <person name="Hellsten U."/>
            <person name="Kuo D.H."/>
            <person name="Larsson T."/>
            <person name="Lv J."/>
            <person name="Arendt D."/>
            <person name="Savage R."/>
            <person name="Osoegawa K."/>
            <person name="de Jong P."/>
            <person name="Grimwood J."/>
            <person name="Chapman J.A."/>
            <person name="Shapiro H."/>
            <person name="Aerts A."/>
            <person name="Otillar R.P."/>
            <person name="Terry A.Y."/>
            <person name="Boore J.L."/>
            <person name="Grigoriev I.V."/>
            <person name="Lindberg D.R."/>
            <person name="Seaver E.C."/>
            <person name="Weisblat D.A."/>
            <person name="Putnam N.H."/>
            <person name="Rokhsar D.S."/>
        </authorList>
    </citation>
    <scope>NUCLEOTIDE SEQUENCE</scope>
</reference>
<dbReference type="EMBL" id="AMQM01007938">
    <property type="status" value="NOT_ANNOTATED_CDS"/>
    <property type="molecule type" value="Genomic_DNA"/>
</dbReference>
<dbReference type="CTD" id="20208321"/>
<keyword evidence="1" id="KW-0472">Membrane</keyword>
<feature type="transmembrane region" description="Helical" evidence="1">
    <location>
        <begin position="92"/>
        <end position="116"/>
    </location>
</feature>
<reference evidence="3" key="3">
    <citation type="submission" date="2015-06" db="UniProtKB">
        <authorList>
            <consortium name="EnsemblMetazoa"/>
        </authorList>
    </citation>
    <scope>IDENTIFICATION</scope>
</reference>
<keyword evidence="4" id="KW-1185">Reference proteome</keyword>
<accession>T1FHM2</accession>
<dbReference type="InParanoid" id="T1FHM2"/>
<dbReference type="Proteomes" id="UP000015101">
    <property type="component" value="Unassembled WGS sequence"/>
</dbReference>
<evidence type="ECO:0000256" key="1">
    <source>
        <dbReference type="SAM" id="Phobius"/>
    </source>
</evidence>
<evidence type="ECO:0000313" key="3">
    <source>
        <dbReference type="EnsemblMetazoa" id="HelroP182033"/>
    </source>
</evidence>
<dbReference type="EMBL" id="KB097694">
    <property type="protein sequence ID" value="ESN91856.1"/>
    <property type="molecule type" value="Genomic_DNA"/>
</dbReference>
<evidence type="ECO:0000313" key="2">
    <source>
        <dbReference type="EMBL" id="ESN91856.1"/>
    </source>
</evidence>
<dbReference type="GeneID" id="20208321"/>
<name>T1FHM2_HELRO</name>
<dbReference type="EnsemblMetazoa" id="HelroT182033">
    <property type="protein sequence ID" value="HelroP182033"/>
    <property type="gene ID" value="HelroG182033"/>
</dbReference>
<protein>
    <submittedName>
        <fullName evidence="2 3">Uncharacterized protein</fullName>
    </submittedName>
</protein>
<dbReference type="HOGENOM" id="CLU_1770106_0_0_1"/>